<dbReference type="GO" id="GO:0005524">
    <property type="term" value="F:ATP binding"/>
    <property type="evidence" value="ECO:0007669"/>
    <property type="project" value="UniProtKB-KW"/>
</dbReference>
<dbReference type="InterPro" id="IPR017871">
    <property type="entry name" value="ABC_transporter-like_CS"/>
</dbReference>
<dbReference type="Pfam" id="PF00005">
    <property type="entry name" value="ABC_tran"/>
    <property type="match status" value="2"/>
</dbReference>
<dbReference type="CDD" id="cd03216">
    <property type="entry name" value="ABC_Carb_Monos_I"/>
    <property type="match status" value="1"/>
</dbReference>
<dbReference type="PROSITE" id="PS00211">
    <property type="entry name" value="ABC_TRANSPORTER_1"/>
    <property type="match status" value="1"/>
</dbReference>
<dbReference type="PANTHER" id="PTHR43790:SF9">
    <property type="entry name" value="GALACTOFURANOSE TRANSPORTER ATP-BINDING PROTEIN YTFR"/>
    <property type="match status" value="1"/>
</dbReference>
<dbReference type="InterPro" id="IPR027417">
    <property type="entry name" value="P-loop_NTPase"/>
</dbReference>
<feature type="domain" description="ABC transporter" evidence="5">
    <location>
        <begin position="8"/>
        <end position="250"/>
    </location>
</feature>
<evidence type="ECO:0000256" key="2">
    <source>
        <dbReference type="ARBA" id="ARBA00022737"/>
    </source>
</evidence>
<name>A0ABW4NZ89_9NOCA</name>
<dbReference type="CDD" id="cd03215">
    <property type="entry name" value="ABC_Carb_Monos_II"/>
    <property type="match status" value="1"/>
</dbReference>
<dbReference type="PROSITE" id="PS50893">
    <property type="entry name" value="ABC_TRANSPORTER_2"/>
    <property type="match status" value="2"/>
</dbReference>
<gene>
    <name evidence="6" type="ORF">ACFSJG_02220</name>
</gene>
<dbReference type="InterPro" id="IPR050107">
    <property type="entry name" value="ABC_carbohydrate_import_ATPase"/>
</dbReference>
<dbReference type="InterPro" id="IPR003439">
    <property type="entry name" value="ABC_transporter-like_ATP-bd"/>
</dbReference>
<dbReference type="PANTHER" id="PTHR43790">
    <property type="entry name" value="CARBOHYDRATE TRANSPORT ATP-BINDING PROTEIN MG119-RELATED"/>
    <property type="match status" value="1"/>
</dbReference>
<evidence type="ECO:0000313" key="6">
    <source>
        <dbReference type="EMBL" id="MFD1811018.1"/>
    </source>
</evidence>
<evidence type="ECO:0000256" key="3">
    <source>
        <dbReference type="ARBA" id="ARBA00022741"/>
    </source>
</evidence>
<reference evidence="7" key="1">
    <citation type="journal article" date="2019" name="Int. J. Syst. Evol. Microbiol.">
        <title>The Global Catalogue of Microorganisms (GCM) 10K type strain sequencing project: providing services to taxonomists for standard genome sequencing and annotation.</title>
        <authorList>
            <consortium name="The Broad Institute Genomics Platform"/>
            <consortium name="The Broad Institute Genome Sequencing Center for Infectious Disease"/>
            <person name="Wu L."/>
            <person name="Ma J."/>
        </authorList>
    </citation>
    <scope>NUCLEOTIDE SEQUENCE [LARGE SCALE GENOMIC DNA]</scope>
    <source>
        <strain evidence="7">DT72</strain>
    </source>
</reference>
<dbReference type="InterPro" id="IPR003593">
    <property type="entry name" value="AAA+_ATPase"/>
</dbReference>
<keyword evidence="4 6" id="KW-0067">ATP-binding</keyword>
<keyword evidence="3" id="KW-0547">Nucleotide-binding</keyword>
<dbReference type="SUPFAM" id="SSF52540">
    <property type="entry name" value="P-loop containing nucleoside triphosphate hydrolases"/>
    <property type="match status" value="2"/>
</dbReference>
<evidence type="ECO:0000256" key="1">
    <source>
        <dbReference type="ARBA" id="ARBA00022448"/>
    </source>
</evidence>
<sequence>MPSPDPIVNIVGLSKTFGANTVLKDVGLTVHAGEVHGLLGENGSGKSTLIKVLAGFHEPDPGASLEIRGGDVPLPVPAGGFRDLGISFVHQDLALVPDLSVVENLRVGQVVAGSRPLISWRKEKRTARALFDRFGVTIDPEAPVSALSETERALVAILRAVDELGESRTLLVLDEPTVFLPREGTDLLFAVVREIVADGRAGVLFVSHDLDEVLEHTDRVTVLRDGASQGTHRTRDLTASSLIDLIVGRSLASADPRAAGPVRNFEDVAPLARVSALETATVDGVGFDVRPGEVVGLTGIAGSGYDDVLPALYGARAALGGHLTIGEDIVSLAAITPIDALARKAVYVPPDRKVEGSAPELTVAENVTLPLLGGRLVDPRALAGKAAALADRCDVRPRDPRAVYGALSGGNQQKALLGKWLQTDPTLVLLAEPTQGVDVGARARIFEMLRETASGGAGIVVASSDYEQLSVLCDRVLVFSHGQVVAELTGDHLSKHHISDSVLGMTRQEVKA</sequence>
<dbReference type="Proteomes" id="UP001597286">
    <property type="component" value="Unassembled WGS sequence"/>
</dbReference>
<dbReference type="EMBL" id="JBHUFB010000003">
    <property type="protein sequence ID" value="MFD1811018.1"/>
    <property type="molecule type" value="Genomic_DNA"/>
</dbReference>
<evidence type="ECO:0000256" key="4">
    <source>
        <dbReference type="ARBA" id="ARBA00022840"/>
    </source>
</evidence>
<organism evidence="6 7">
    <name type="scientific">Rhodococcus gannanensis</name>
    <dbReference type="NCBI Taxonomy" id="1960308"/>
    <lineage>
        <taxon>Bacteria</taxon>
        <taxon>Bacillati</taxon>
        <taxon>Actinomycetota</taxon>
        <taxon>Actinomycetes</taxon>
        <taxon>Mycobacteriales</taxon>
        <taxon>Nocardiaceae</taxon>
        <taxon>Rhodococcus</taxon>
    </lineage>
</organism>
<proteinExistence type="predicted"/>
<keyword evidence="2" id="KW-0677">Repeat</keyword>
<evidence type="ECO:0000259" key="5">
    <source>
        <dbReference type="PROSITE" id="PS50893"/>
    </source>
</evidence>
<dbReference type="SMART" id="SM00382">
    <property type="entry name" value="AAA"/>
    <property type="match status" value="1"/>
</dbReference>
<dbReference type="Gene3D" id="3.40.50.300">
    <property type="entry name" value="P-loop containing nucleotide triphosphate hydrolases"/>
    <property type="match status" value="2"/>
</dbReference>
<protein>
    <submittedName>
        <fullName evidence="6">Sugar ABC transporter ATP-binding protein</fullName>
    </submittedName>
</protein>
<keyword evidence="7" id="KW-1185">Reference proteome</keyword>
<accession>A0ABW4NZ89</accession>
<comment type="caution">
    <text evidence="6">The sequence shown here is derived from an EMBL/GenBank/DDBJ whole genome shotgun (WGS) entry which is preliminary data.</text>
</comment>
<evidence type="ECO:0000313" key="7">
    <source>
        <dbReference type="Proteomes" id="UP001597286"/>
    </source>
</evidence>
<feature type="domain" description="ABC transporter" evidence="5">
    <location>
        <begin position="263"/>
        <end position="506"/>
    </location>
</feature>
<keyword evidence="1" id="KW-0813">Transport</keyword>
<dbReference type="RefSeq" id="WP_378483576.1">
    <property type="nucleotide sequence ID" value="NZ_JBHUFB010000003.1"/>
</dbReference>